<evidence type="ECO:0000256" key="1">
    <source>
        <dbReference type="SAM" id="MobiDB-lite"/>
    </source>
</evidence>
<gene>
    <name evidence="3" type="ORF">PP769_03010</name>
</gene>
<feature type="compositionally biased region" description="Basic and acidic residues" evidence="1">
    <location>
        <begin position="197"/>
        <end position="217"/>
    </location>
</feature>
<feature type="compositionally biased region" description="Polar residues" evidence="1">
    <location>
        <begin position="176"/>
        <end position="196"/>
    </location>
</feature>
<sequence length="217" mass="25269">MNQINKEWEEYKILQDKLDKIGDFRFKVRGWTITVISAVVTGGFIGNMTPFFLILPLLLVFIFQLLEKNQDIWQEAFSKRVFRLERQISRKPNESPRIARSIRERHSEVKHGGWFDKLALYAYPNFFIGMYFLIILVLLLKLFLSQPQPNTVVKTPVIKPLSATIHQVSPPKKENSFTNSNATANPLNSQKQSPQPNDKDILKEKEKMHPEDLQFAQ</sequence>
<keyword evidence="2" id="KW-0812">Transmembrane</keyword>
<feature type="transmembrane region" description="Helical" evidence="2">
    <location>
        <begin position="30"/>
        <end position="63"/>
    </location>
</feature>
<dbReference type="AlphaFoldDB" id="A0AA96JSN2"/>
<reference evidence="3 4" key="1">
    <citation type="submission" date="2023-01" db="EMBL/GenBank/DDBJ databases">
        <title>Cultivation and genomic characterization of new, ubiquitous marine nitrite-oxidizing bacteria from the Nitrospirales.</title>
        <authorList>
            <person name="Mueller A.J."/>
            <person name="Daebeler A."/>
            <person name="Herbold C.W."/>
            <person name="Kirkegaard R.H."/>
            <person name="Daims H."/>
        </authorList>
    </citation>
    <scope>NUCLEOTIDE SEQUENCE [LARGE SCALE GENOMIC DNA]</scope>
    <source>
        <strain evidence="3 4">VA</strain>
    </source>
</reference>
<evidence type="ECO:0000313" key="3">
    <source>
        <dbReference type="EMBL" id="WNM58752.1"/>
    </source>
</evidence>
<organism evidence="3 4">
    <name type="scientific">Candidatus Nitrospira allomarina</name>
    <dbReference type="NCBI Taxonomy" id="3020900"/>
    <lineage>
        <taxon>Bacteria</taxon>
        <taxon>Pseudomonadati</taxon>
        <taxon>Nitrospirota</taxon>
        <taxon>Nitrospiria</taxon>
        <taxon>Nitrospirales</taxon>
        <taxon>Nitrospiraceae</taxon>
        <taxon>Nitrospira</taxon>
    </lineage>
</organism>
<feature type="transmembrane region" description="Helical" evidence="2">
    <location>
        <begin position="121"/>
        <end position="144"/>
    </location>
</feature>
<keyword evidence="2" id="KW-1133">Transmembrane helix</keyword>
<evidence type="ECO:0000256" key="2">
    <source>
        <dbReference type="SAM" id="Phobius"/>
    </source>
</evidence>
<keyword evidence="4" id="KW-1185">Reference proteome</keyword>
<accession>A0AA96JSN2</accession>
<dbReference type="RefSeq" id="WP_312644975.1">
    <property type="nucleotide sequence ID" value="NZ_CP116967.1"/>
</dbReference>
<dbReference type="EMBL" id="CP116967">
    <property type="protein sequence ID" value="WNM58752.1"/>
    <property type="molecule type" value="Genomic_DNA"/>
</dbReference>
<evidence type="ECO:0000313" key="4">
    <source>
        <dbReference type="Proteomes" id="UP001302719"/>
    </source>
</evidence>
<proteinExistence type="predicted"/>
<keyword evidence="2" id="KW-0472">Membrane</keyword>
<name>A0AA96JSN2_9BACT</name>
<protein>
    <submittedName>
        <fullName evidence="3">Uncharacterized protein</fullName>
    </submittedName>
</protein>
<feature type="region of interest" description="Disordered" evidence="1">
    <location>
        <begin position="168"/>
        <end position="217"/>
    </location>
</feature>
<dbReference type="Proteomes" id="UP001302719">
    <property type="component" value="Chromosome"/>
</dbReference>
<dbReference type="KEGG" id="nall:PP769_03010"/>